<keyword evidence="2 4" id="KW-0378">Hydrolase</keyword>
<evidence type="ECO:0000256" key="5">
    <source>
        <dbReference type="SAM" id="SignalP"/>
    </source>
</evidence>
<feature type="active site" description="Proton donor" evidence="4">
    <location>
        <position position="178"/>
    </location>
</feature>
<feature type="signal peptide" evidence="5">
    <location>
        <begin position="1"/>
        <end position="20"/>
    </location>
</feature>
<evidence type="ECO:0000256" key="4">
    <source>
        <dbReference type="PROSITE-ProRule" id="PRU01100"/>
    </source>
</evidence>
<dbReference type="Pfam" id="PF02156">
    <property type="entry name" value="Glyco_hydro_26"/>
    <property type="match status" value="1"/>
</dbReference>
<dbReference type="EMBL" id="JBHULN010000001">
    <property type="protein sequence ID" value="MFD2569508.1"/>
    <property type="molecule type" value="Genomic_DNA"/>
</dbReference>
<evidence type="ECO:0000256" key="2">
    <source>
        <dbReference type="ARBA" id="ARBA00022801"/>
    </source>
</evidence>
<keyword evidence="3 4" id="KW-0326">Glycosidase</keyword>
<proteinExistence type="inferred from homology"/>
<feature type="chain" id="PRO_5046323035" evidence="5">
    <location>
        <begin position="21"/>
        <end position="330"/>
    </location>
</feature>
<comment type="similarity">
    <text evidence="1 4">Belongs to the glycosyl hydrolase 26 family.</text>
</comment>
<evidence type="ECO:0000256" key="1">
    <source>
        <dbReference type="ARBA" id="ARBA00007754"/>
    </source>
</evidence>
<dbReference type="Proteomes" id="UP001597469">
    <property type="component" value="Unassembled WGS sequence"/>
</dbReference>
<reference evidence="8" key="1">
    <citation type="journal article" date="2019" name="Int. J. Syst. Evol. Microbiol.">
        <title>The Global Catalogue of Microorganisms (GCM) 10K type strain sequencing project: providing services to taxonomists for standard genome sequencing and annotation.</title>
        <authorList>
            <consortium name="The Broad Institute Genomics Platform"/>
            <consortium name="The Broad Institute Genome Sequencing Center for Infectious Disease"/>
            <person name="Wu L."/>
            <person name="Ma J."/>
        </authorList>
    </citation>
    <scope>NUCLEOTIDE SEQUENCE [LARGE SCALE GENOMIC DNA]</scope>
    <source>
        <strain evidence="8">KCTC 42805</strain>
    </source>
</reference>
<organism evidence="7 8">
    <name type="scientific">Spirosoma soli</name>
    <dbReference type="NCBI Taxonomy" id="1770529"/>
    <lineage>
        <taxon>Bacteria</taxon>
        <taxon>Pseudomonadati</taxon>
        <taxon>Bacteroidota</taxon>
        <taxon>Cytophagia</taxon>
        <taxon>Cytophagales</taxon>
        <taxon>Cytophagaceae</taxon>
        <taxon>Spirosoma</taxon>
    </lineage>
</organism>
<dbReference type="PROSITE" id="PS51764">
    <property type="entry name" value="GH26"/>
    <property type="match status" value="1"/>
</dbReference>
<dbReference type="Gene3D" id="3.20.20.80">
    <property type="entry name" value="Glycosidases"/>
    <property type="match status" value="1"/>
</dbReference>
<evidence type="ECO:0000256" key="3">
    <source>
        <dbReference type="ARBA" id="ARBA00023295"/>
    </source>
</evidence>
<feature type="domain" description="GH26" evidence="6">
    <location>
        <begin position="30"/>
        <end position="326"/>
    </location>
</feature>
<dbReference type="PANTHER" id="PTHR40079:SF4">
    <property type="entry name" value="GH26 DOMAIN-CONTAINING PROTEIN-RELATED"/>
    <property type="match status" value="1"/>
</dbReference>
<gene>
    <name evidence="7" type="ORF">ACFSUS_02625</name>
</gene>
<evidence type="ECO:0000259" key="6">
    <source>
        <dbReference type="PROSITE" id="PS51764"/>
    </source>
</evidence>
<dbReference type="InterPro" id="IPR000805">
    <property type="entry name" value="Glyco_hydro_26"/>
</dbReference>
<sequence length="330" mass="38383">MKTVLTALLFLVGSQLIAQSAQPVNRNASPEARKLLQYIYDISGNQLLSGQHNYNQEPNRYSDSVKAFTGKHPALWGTDFIWNGTKDNGPAIVQESIRKHKEGYLVTLMWHQGRPTDNPPYGWRESVQGKLTDAQWRDLITSGTDLNKRWLAQIDKIAEYLKELQAANVPVLWRPYHEMNGVWFWWGNKKGKDGVAKLWTMMYDRYTNYHKLNNLIWVWGANGPRDIPQDEAYAYADFYPGANYVDILGTDIYHFDYEQKDYDELLRLANGKPIALTEVGELPKPEILAAQPKWAWFLVWSSWLWTDNTKQRVRDVYDRPQTVTLDEVKR</sequence>
<evidence type="ECO:0000313" key="8">
    <source>
        <dbReference type="Proteomes" id="UP001597469"/>
    </source>
</evidence>
<dbReference type="PRINTS" id="PR00739">
    <property type="entry name" value="GLHYDRLASE26"/>
</dbReference>
<name>A0ABW5LXI9_9BACT</name>
<protein>
    <submittedName>
        <fullName evidence="7">Glycosyl hydrolase</fullName>
    </submittedName>
</protein>
<dbReference type="InterPro" id="IPR022790">
    <property type="entry name" value="GH26_dom"/>
</dbReference>
<keyword evidence="8" id="KW-1185">Reference proteome</keyword>
<dbReference type="RefSeq" id="WP_381518642.1">
    <property type="nucleotide sequence ID" value="NZ_JBHULN010000001.1"/>
</dbReference>
<evidence type="ECO:0000313" key="7">
    <source>
        <dbReference type="EMBL" id="MFD2569508.1"/>
    </source>
</evidence>
<accession>A0ABW5LXI9</accession>
<dbReference type="SUPFAM" id="SSF51445">
    <property type="entry name" value="(Trans)glycosidases"/>
    <property type="match status" value="1"/>
</dbReference>
<feature type="active site" description="Nucleophile" evidence="4">
    <location>
        <position position="278"/>
    </location>
</feature>
<dbReference type="PANTHER" id="PTHR40079">
    <property type="entry name" value="MANNAN ENDO-1,4-BETA-MANNOSIDASE E-RELATED"/>
    <property type="match status" value="1"/>
</dbReference>
<dbReference type="InterPro" id="IPR017853">
    <property type="entry name" value="GH"/>
</dbReference>
<comment type="caution">
    <text evidence="7">The sequence shown here is derived from an EMBL/GenBank/DDBJ whole genome shotgun (WGS) entry which is preliminary data.</text>
</comment>
<keyword evidence="5" id="KW-0732">Signal</keyword>
<dbReference type="GO" id="GO:0016787">
    <property type="term" value="F:hydrolase activity"/>
    <property type="evidence" value="ECO:0007669"/>
    <property type="project" value="UniProtKB-KW"/>
</dbReference>